<gene>
    <name evidence="5" type="ORF">H8717_06025</name>
</gene>
<evidence type="ECO:0000256" key="4">
    <source>
        <dbReference type="SAM" id="SignalP"/>
    </source>
</evidence>
<accession>A0ABR7NHT9</accession>
<feature type="compositionally biased region" description="Acidic residues" evidence="2">
    <location>
        <begin position="699"/>
        <end position="731"/>
    </location>
</feature>
<evidence type="ECO:0000256" key="2">
    <source>
        <dbReference type="SAM" id="MobiDB-lite"/>
    </source>
</evidence>
<dbReference type="EMBL" id="JACRTB010000007">
    <property type="protein sequence ID" value="MBC8575971.1"/>
    <property type="molecule type" value="Genomic_DNA"/>
</dbReference>
<protein>
    <submittedName>
        <fullName evidence="5">Uncharacterized protein</fullName>
    </submittedName>
</protein>
<feature type="signal peptide" evidence="4">
    <location>
        <begin position="1"/>
        <end position="23"/>
    </location>
</feature>
<keyword evidence="6" id="KW-1185">Reference proteome</keyword>
<name>A0ABR7NHT9_9FIRM</name>
<keyword evidence="4" id="KW-0732">Signal</keyword>
<organism evidence="5 6">
    <name type="scientific">Yanshouia hominis</name>
    <dbReference type="NCBI Taxonomy" id="2763673"/>
    <lineage>
        <taxon>Bacteria</taxon>
        <taxon>Bacillati</taxon>
        <taxon>Bacillota</taxon>
        <taxon>Clostridia</taxon>
        <taxon>Eubacteriales</taxon>
        <taxon>Oscillospiraceae</taxon>
        <taxon>Yanshouia</taxon>
    </lineage>
</organism>
<sequence>MKRFFALLLSAAMLSALAVPVSAAEATYKVADVSQVAYIEDDDGRLDLSGSVSRVPYGETMYFPLLNGGASGIDDAYTAYAAADKAYGTAQEATKTAKTAQEQKQTAYNTAKAAYEAANGDTTALEKAVTDAQNKVTEAETAKTKADGELTAAKTEQTNAAAALTDAKAKQTANAVPQATLDSLKSAQDTAKGQFDTASAELTRLEGLVTSAKAAYDAYSPADTGEAIKTAYDAWQKAVGDRDAYKNGAYASKESAYAAAQKAYADAQKTNSDLAQAVTDAQSRKDKADAAVSSKQQAVTTAADNVTKAKETLKKAQDNLNNAASATEAKAKMDAALKELEAAKKTYTDAQTAESTAKTKMETAKKTYDDLKNNRYRYVYESSAAGDASAKASWEENSGRYLGNPTIKKIRVADAPTGATSSAMSYIYCVAIKVNERSSTDSRDVFGEITVKQTKGDRENRFEDVVLDLAIEIGYKSSSDTDVGEGVIPEKAAIFKKGDGFEQDSEFIFEFEADPDSSFVVNTVGQGSITLGMTTDPDEDLYDDILDEYPDAYVDFFNGNYATFNRTGTLYLAPSDGEDNYYVYSVDEDGDVARVSAEWDSSEDAYAIKTRTLGRYFLSSERLSNSFLSSINGTSSSRPSSGSGSSSSSTGSGDLVVVPAPTTPSSSSSTPTYNPPSSSSQASSSSSSSQSSSSSSSEEASEPEEESSAPEEDPSSEPEEVVDVDTDADDSDGPKKGGSALVWVLVIVGLLAAGGAVGFVLYQNKVKRQDDGYSQYDEYDDDNDFPDDDDRH</sequence>
<keyword evidence="1" id="KW-0175">Coiled coil</keyword>
<comment type="caution">
    <text evidence="5">The sequence shown here is derived from an EMBL/GenBank/DDBJ whole genome shotgun (WGS) entry which is preliminary data.</text>
</comment>
<dbReference type="Proteomes" id="UP000658131">
    <property type="component" value="Unassembled WGS sequence"/>
</dbReference>
<feature type="transmembrane region" description="Helical" evidence="3">
    <location>
        <begin position="740"/>
        <end position="762"/>
    </location>
</feature>
<dbReference type="InterPro" id="IPR053023">
    <property type="entry name" value="FLAP_modulator"/>
</dbReference>
<evidence type="ECO:0000313" key="5">
    <source>
        <dbReference type="EMBL" id="MBC8575971.1"/>
    </source>
</evidence>
<keyword evidence="3" id="KW-1133">Transmembrane helix</keyword>
<proteinExistence type="predicted"/>
<keyword evidence="3" id="KW-0812">Transmembrane</keyword>
<evidence type="ECO:0000256" key="1">
    <source>
        <dbReference type="SAM" id="Coils"/>
    </source>
</evidence>
<dbReference type="PANTHER" id="PTHR33975:SF13">
    <property type="match status" value="1"/>
</dbReference>
<feature type="compositionally biased region" description="Acidic residues" evidence="2">
    <location>
        <begin position="777"/>
        <end position="792"/>
    </location>
</feature>
<evidence type="ECO:0000256" key="3">
    <source>
        <dbReference type="SAM" id="Phobius"/>
    </source>
</evidence>
<feature type="compositionally biased region" description="Low complexity" evidence="2">
    <location>
        <begin position="630"/>
        <end position="698"/>
    </location>
</feature>
<dbReference type="RefSeq" id="WP_262399535.1">
    <property type="nucleotide sequence ID" value="NZ_JACRTB010000007.1"/>
</dbReference>
<feature type="region of interest" description="Disordered" evidence="2">
    <location>
        <begin position="765"/>
        <end position="792"/>
    </location>
</feature>
<feature type="coiled-coil region" evidence="1">
    <location>
        <begin position="299"/>
        <end position="374"/>
    </location>
</feature>
<feature type="chain" id="PRO_5046697206" evidence="4">
    <location>
        <begin position="24"/>
        <end position="792"/>
    </location>
</feature>
<keyword evidence="3" id="KW-0472">Membrane</keyword>
<dbReference type="PANTHER" id="PTHR33975">
    <property type="entry name" value="MYELIN-ASSOCIATED OLIGODENDROCYTE BASIC PROTEIN"/>
    <property type="match status" value="1"/>
</dbReference>
<reference evidence="5 6" key="1">
    <citation type="submission" date="2020-08" db="EMBL/GenBank/DDBJ databases">
        <title>Genome public.</title>
        <authorList>
            <person name="Liu C."/>
            <person name="Sun Q."/>
        </authorList>
    </citation>
    <scope>NUCLEOTIDE SEQUENCE [LARGE SCALE GENOMIC DNA]</scope>
    <source>
        <strain evidence="5 6">BX1</strain>
    </source>
</reference>
<feature type="region of interest" description="Disordered" evidence="2">
    <location>
        <begin position="630"/>
        <end position="737"/>
    </location>
</feature>
<evidence type="ECO:0000313" key="6">
    <source>
        <dbReference type="Proteomes" id="UP000658131"/>
    </source>
</evidence>